<dbReference type="OrthoDB" id="197262at2"/>
<keyword evidence="2" id="KW-1003">Cell membrane</keyword>
<evidence type="ECO:0000256" key="3">
    <source>
        <dbReference type="ARBA" id="ARBA00022692"/>
    </source>
</evidence>
<sequence length="254" mass="27709">MADLATEPEPARPTGHPGWVRVCHWLVTVSFLSLTVSGYVILMCHPRLYWGDAGNDLTPALFELPISRNYRHGGWEVHGAFAPDGDGPVSATRTYLTLNQNSWARSLHFLAAWGLVVPGTAYLVAGVYTGHFRRRLWPGDGELTPGRLWRDAADHLRPWARPAGSGYGLLQKCAYSAVVFVALPVVVLSGLAMSPAITAGYPVLGRVFGGFQSARTVHYFAAVVLVLFLVVHTVMVVRSGFRRQVRAMTIGGTK</sequence>
<dbReference type="InterPro" id="IPR011577">
    <property type="entry name" value="Cyt_b561_bac/Ni-Hgenase"/>
</dbReference>
<feature type="transmembrane region" description="Helical" evidence="6">
    <location>
        <begin position="174"/>
        <end position="197"/>
    </location>
</feature>
<keyword evidence="5 6" id="KW-0472">Membrane</keyword>
<keyword evidence="3 6" id="KW-0812">Transmembrane</keyword>
<proteinExistence type="predicted"/>
<dbReference type="InterPro" id="IPR016174">
    <property type="entry name" value="Di-haem_cyt_TM"/>
</dbReference>
<dbReference type="InterPro" id="IPR051542">
    <property type="entry name" value="Hydrogenase_cytochrome"/>
</dbReference>
<evidence type="ECO:0000256" key="5">
    <source>
        <dbReference type="ARBA" id="ARBA00023136"/>
    </source>
</evidence>
<dbReference type="Gene3D" id="1.20.950.20">
    <property type="entry name" value="Transmembrane di-heme cytochromes, Chain C"/>
    <property type="match status" value="1"/>
</dbReference>
<evidence type="ECO:0000313" key="9">
    <source>
        <dbReference type="Proteomes" id="UP000319576"/>
    </source>
</evidence>
<evidence type="ECO:0000259" key="7">
    <source>
        <dbReference type="Pfam" id="PF01292"/>
    </source>
</evidence>
<evidence type="ECO:0000256" key="4">
    <source>
        <dbReference type="ARBA" id="ARBA00022989"/>
    </source>
</evidence>
<dbReference type="KEGG" id="uli:ETAA1_14450"/>
<dbReference type="SUPFAM" id="SSF81342">
    <property type="entry name" value="Transmembrane di-heme cytochromes"/>
    <property type="match status" value="1"/>
</dbReference>
<accession>A0A517XPV0</accession>
<gene>
    <name evidence="8" type="ORF">ETAA1_14450</name>
</gene>
<feature type="transmembrane region" description="Helical" evidence="6">
    <location>
        <begin position="22"/>
        <end position="42"/>
    </location>
</feature>
<evidence type="ECO:0000256" key="2">
    <source>
        <dbReference type="ARBA" id="ARBA00022475"/>
    </source>
</evidence>
<name>A0A517XPV0_9BACT</name>
<reference evidence="8 9" key="1">
    <citation type="submission" date="2019-02" db="EMBL/GenBank/DDBJ databases">
        <title>Deep-cultivation of Planctomycetes and their phenomic and genomic characterization uncovers novel biology.</title>
        <authorList>
            <person name="Wiegand S."/>
            <person name="Jogler M."/>
            <person name="Boedeker C."/>
            <person name="Pinto D."/>
            <person name="Vollmers J."/>
            <person name="Rivas-Marin E."/>
            <person name="Kohn T."/>
            <person name="Peeters S.H."/>
            <person name="Heuer A."/>
            <person name="Rast P."/>
            <person name="Oberbeckmann S."/>
            <person name="Bunk B."/>
            <person name="Jeske O."/>
            <person name="Meyerdierks A."/>
            <person name="Storesund J.E."/>
            <person name="Kallscheuer N."/>
            <person name="Luecker S."/>
            <person name="Lage O.M."/>
            <person name="Pohl T."/>
            <person name="Merkel B.J."/>
            <person name="Hornburger P."/>
            <person name="Mueller R.-W."/>
            <person name="Bruemmer F."/>
            <person name="Labrenz M."/>
            <person name="Spormann A.M."/>
            <person name="Op den Camp H."/>
            <person name="Overmann J."/>
            <person name="Amann R."/>
            <person name="Jetten M.S.M."/>
            <person name="Mascher T."/>
            <person name="Medema M.H."/>
            <person name="Devos D.P."/>
            <person name="Kaster A.-K."/>
            <person name="Ovreas L."/>
            <person name="Rohde M."/>
            <person name="Galperin M.Y."/>
            <person name="Jogler C."/>
        </authorList>
    </citation>
    <scope>NUCLEOTIDE SEQUENCE [LARGE SCALE GENOMIC DNA]</scope>
    <source>
        <strain evidence="8 9">ETA_A1</strain>
    </source>
</reference>
<organism evidence="8 9">
    <name type="scientific">Urbifossiella limnaea</name>
    <dbReference type="NCBI Taxonomy" id="2528023"/>
    <lineage>
        <taxon>Bacteria</taxon>
        <taxon>Pseudomonadati</taxon>
        <taxon>Planctomycetota</taxon>
        <taxon>Planctomycetia</taxon>
        <taxon>Gemmatales</taxon>
        <taxon>Gemmataceae</taxon>
        <taxon>Urbifossiella</taxon>
    </lineage>
</organism>
<protein>
    <submittedName>
        <fullName evidence="8">Prokaryotic cytochrome b561</fullName>
    </submittedName>
</protein>
<evidence type="ECO:0000256" key="6">
    <source>
        <dbReference type="SAM" id="Phobius"/>
    </source>
</evidence>
<comment type="subcellular location">
    <subcellularLocation>
        <location evidence="1">Cell membrane</location>
        <topology evidence="1">Multi-pass membrane protein</topology>
    </subcellularLocation>
</comment>
<dbReference type="GO" id="GO:0005886">
    <property type="term" value="C:plasma membrane"/>
    <property type="evidence" value="ECO:0007669"/>
    <property type="project" value="UniProtKB-SubCell"/>
</dbReference>
<dbReference type="GO" id="GO:0020037">
    <property type="term" value="F:heme binding"/>
    <property type="evidence" value="ECO:0007669"/>
    <property type="project" value="TreeGrafter"/>
</dbReference>
<keyword evidence="4 6" id="KW-1133">Transmembrane helix</keyword>
<feature type="domain" description="Cytochrome b561 bacterial/Ni-hydrogenase" evidence="7">
    <location>
        <begin position="16"/>
        <end position="249"/>
    </location>
</feature>
<dbReference type="PANTHER" id="PTHR30485">
    <property type="entry name" value="NI/FE-HYDROGENASE 1 B-TYPE CYTOCHROME SUBUNIT"/>
    <property type="match status" value="1"/>
</dbReference>
<dbReference type="GO" id="GO:0022904">
    <property type="term" value="P:respiratory electron transport chain"/>
    <property type="evidence" value="ECO:0007669"/>
    <property type="project" value="InterPro"/>
</dbReference>
<evidence type="ECO:0000313" key="8">
    <source>
        <dbReference type="EMBL" id="QDU19516.1"/>
    </source>
</evidence>
<feature type="transmembrane region" description="Helical" evidence="6">
    <location>
        <begin position="217"/>
        <end position="237"/>
    </location>
</feature>
<dbReference type="PANTHER" id="PTHR30485:SF1">
    <property type="entry name" value="CYTOCHROME YDHU-RELATED"/>
    <property type="match status" value="1"/>
</dbReference>
<dbReference type="RefSeq" id="WP_145235588.1">
    <property type="nucleotide sequence ID" value="NZ_CP036273.1"/>
</dbReference>
<feature type="transmembrane region" description="Helical" evidence="6">
    <location>
        <begin position="107"/>
        <end position="128"/>
    </location>
</feature>
<dbReference type="Pfam" id="PF01292">
    <property type="entry name" value="Ni_hydr_CYTB"/>
    <property type="match status" value="1"/>
</dbReference>
<dbReference type="EMBL" id="CP036273">
    <property type="protein sequence ID" value="QDU19516.1"/>
    <property type="molecule type" value="Genomic_DNA"/>
</dbReference>
<dbReference type="GO" id="GO:0009055">
    <property type="term" value="F:electron transfer activity"/>
    <property type="evidence" value="ECO:0007669"/>
    <property type="project" value="InterPro"/>
</dbReference>
<keyword evidence="9" id="KW-1185">Reference proteome</keyword>
<dbReference type="Proteomes" id="UP000319576">
    <property type="component" value="Chromosome"/>
</dbReference>
<dbReference type="AlphaFoldDB" id="A0A517XPV0"/>
<evidence type="ECO:0000256" key="1">
    <source>
        <dbReference type="ARBA" id="ARBA00004651"/>
    </source>
</evidence>